<dbReference type="PANTHER" id="PTHR24114">
    <property type="entry name" value="LEUCINE RICH REPEAT FAMILY PROTEIN"/>
    <property type="match status" value="1"/>
</dbReference>
<protein>
    <recommendedName>
        <fullName evidence="4">T-complex-associated testis-expressed protein 1</fullName>
    </recommendedName>
</protein>
<proteinExistence type="predicted"/>
<comment type="caution">
    <text evidence="2">The sequence shown here is derived from an EMBL/GenBank/DDBJ whole genome shotgun (WGS) entry which is preliminary data.</text>
</comment>
<keyword evidence="3" id="KW-1185">Reference proteome</keyword>
<evidence type="ECO:0000313" key="2">
    <source>
        <dbReference type="EMBL" id="KAK9810152.1"/>
    </source>
</evidence>
<gene>
    <name evidence="2" type="ORF">WJX72_005703</name>
</gene>
<dbReference type="Pfam" id="PF13516">
    <property type="entry name" value="LRR_6"/>
    <property type="match status" value="4"/>
</dbReference>
<dbReference type="InterPro" id="IPR052394">
    <property type="entry name" value="LRR-containing"/>
</dbReference>
<evidence type="ECO:0000313" key="3">
    <source>
        <dbReference type="Proteomes" id="UP001489004"/>
    </source>
</evidence>
<evidence type="ECO:0008006" key="4">
    <source>
        <dbReference type="Google" id="ProtNLM"/>
    </source>
</evidence>
<dbReference type="InterPro" id="IPR001611">
    <property type="entry name" value="Leu-rich_rpt"/>
</dbReference>
<evidence type="ECO:0000256" key="1">
    <source>
        <dbReference type="ARBA" id="ARBA00004430"/>
    </source>
</evidence>
<accession>A0AAW1PMT1</accession>
<dbReference type="PANTHER" id="PTHR24114:SF2">
    <property type="entry name" value="F-BOX DOMAIN-CONTAINING PROTEIN-RELATED"/>
    <property type="match status" value="1"/>
</dbReference>
<dbReference type="Gene3D" id="3.80.10.10">
    <property type="entry name" value="Ribonuclease Inhibitor"/>
    <property type="match status" value="2"/>
</dbReference>
<organism evidence="2 3">
    <name type="scientific">[Myrmecia] bisecta</name>
    <dbReference type="NCBI Taxonomy" id="41462"/>
    <lineage>
        <taxon>Eukaryota</taxon>
        <taxon>Viridiplantae</taxon>
        <taxon>Chlorophyta</taxon>
        <taxon>core chlorophytes</taxon>
        <taxon>Trebouxiophyceae</taxon>
        <taxon>Trebouxiales</taxon>
        <taxon>Trebouxiaceae</taxon>
        <taxon>Myrmecia</taxon>
    </lineage>
</organism>
<dbReference type="SMART" id="SM00368">
    <property type="entry name" value="LRR_RI"/>
    <property type="match status" value="6"/>
</dbReference>
<dbReference type="Proteomes" id="UP001489004">
    <property type="component" value="Unassembled WGS sequence"/>
</dbReference>
<dbReference type="AlphaFoldDB" id="A0AAW1PMT1"/>
<name>A0AAW1PMT1_9CHLO</name>
<dbReference type="EMBL" id="JALJOR010000010">
    <property type="protein sequence ID" value="KAK9810152.1"/>
    <property type="molecule type" value="Genomic_DNA"/>
</dbReference>
<dbReference type="InterPro" id="IPR032675">
    <property type="entry name" value="LRR_dom_sf"/>
</dbReference>
<comment type="subcellular location">
    <subcellularLocation>
        <location evidence="1">Cytoplasm</location>
        <location evidence="1">Cytoskeleton</location>
        <location evidence="1">Cilium axoneme</location>
    </subcellularLocation>
</comment>
<sequence>MAHTHGPVLVTPLQDLCLNVVAANFAAKPCIGALPENFLSKVVDSLSIELPLELAGSLLESESYWERRARARWNNCETSRHSGSWKQLFFERNVEDALEQFDSTSGDLQSLKRLLCFSKRFVHSLHLQQLPSHLDLAIILDAMHSGLTSLSISYGLKNVKMNYERSLFGMKLSDCRSLAKTLEKTEVLTYLDLSNNLLEDDKLRMIASGLLDNHSVTHLDLSHNKIADRGVRALAKLLDGSSAIALLNLCDNQIHPEGGRSLARAIRNNGALLWINLRLNRLGDEGGRAICAALADNTVLQRLNLSANAIGAQAAEALATSLYTNDTLRELDLSCNELGEEGGKQLREAMEENTGIQRLDLRMAGCAEDEELAIAEMLRQHAVLRMT</sequence>
<dbReference type="SUPFAM" id="SSF52047">
    <property type="entry name" value="RNI-like"/>
    <property type="match status" value="1"/>
</dbReference>
<reference evidence="2 3" key="1">
    <citation type="journal article" date="2024" name="Nat. Commun.">
        <title>Phylogenomics reveals the evolutionary origins of lichenization in chlorophyte algae.</title>
        <authorList>
            <person name="Puginier C."/>
            <person name="Libourel C."/>
            <person name="Otte J."/>
            <person name="Skaloud P."/>
            <person name="Haon M."/>
            <person name="Grisel S."/>
            <person name="Petersen M."/>
            <person name="Berrin J.G."/>
            <person name="Delaux P.M."/>
            <person name="Dal Grande F."/>
            <person name="Keller J."/>
        </authorList>
    </citation>
    <scope>NUCLEOTIDE SEQUENCE [LARGE SCALE GENOMIC DNA]</scope>
    <source>
        <strain evidence="2 3">SAG 2043</strain>
    </source>
</reference>
<dbReference type="GO" id="GO:0005930">
    <property type="term" value="C:axoneme"/>
    <property type="evidence" value="ECO:0007669"/>
    <property type="project" value="UniProtKB-SubCell"/>
</dbReference>